<protein>
    <submittedName>
        <fullName evidence="1">Uncharacterized protein</fullName>
    </submittedName>
</protein>
<evidence type="ECO:0000313" key="2">
    <source>
        <dbReference type="Proteomes" id="UP000287651"/>
    </source>
</evidence>
<proteinExistence type="predicted"/>
<name>A0A426XCF3_ENSVE</name>
<dbReference type="AlphaFoldDB" id="A0A426XCF3"/>
<gene>
    <name evidence="1" type="ORF">B296_00058668</name>
</gene>
<comment type="caution">
    <text evidence="1">The sequence shown here is derived from an EMBL/GenBank/DDBJ whole genome shotgun (WGS) entry which is preliminary data.</text>
</comment>
<organism evidence="1 2">
    <name type="scientific">Ensete ventricosum</name>
    <name type="common">Abyssinian banana</name>
    <name type="synonym">Musa ensete</name>
    <dbReference type="NCBI Taxonomy" id="4639"/>
    <lineage>
        <taxon>Eukaryota</taxon>
        <taxon>Viridiplantae</taxon>
        <taxon>Streptophyta</taxon>
        <taxon>Embryophyta</taxon>
        <taxon>Tracheophyta</taxon>
        <taxon>Spermatophyta</taxon>
        <taxon>Magnoliopsida</taxon>
        <taxon>Liliopsida</taxon>
        <taxon>Zingiberales</taxon>
        <taxon>Musaceae</taxon>
        <taxon>Ensete</taxon>
    </lineage>
</organism>
<accession>A0A426XCF3</accession>
<reference evidence="1 2" key="1">
    <citation type="journal article" date="2014" name="Agronomy (Basel)">
        <title>A Draft Genome Sequence for Ensete ventricosum, the Drought-Tolerant Tree Against Hunger.</title>
        <authorList>
            <person name="Harrison J."/>
            <person name="Moore K.A."/>
            <person name="Paszkiewicz K."/>
            <person name="Jones T."/>
            <person name="Grant M."/>
            <person name="Ambacheew D."/>
            <person name="Muzemil S."/>
            <person name="Studholme D.J."/>
        </authorList>
    </citation>
    <scope>NUCLEOTIDE SEQUENCE [LARGE SCALE GENOMIC DNA]</scope>
</reference>
<dbReference type="Proteomes" id="UP000287651">
    <property type="component" value="Unassembled WGS sequence"/>
</dbReference>
<sequence length="122" mass="14223">MLEVHWEFVEGNRELVENSLEVCWEVHREFTDMLSGAHREFAGRMLGVRWEFIEGNQELVGGSPKGCREFAERRSDNEDWSCSSENIISHTKSVRKPTAGRSYIPVFQIQIEKMKEVKRPPL</sequence>
<dbReference type="EMBL" id="AMZH03022627">
    <property type="protein sequence ID" value="RRT37148.1"/>
    <property type="molecule type" value="Genomic_DNA"/>
</dbReference>
<evidence type="ECO:0000313" key="1">
    <source>
        <dbReference type="EMBL" id="RRT37148.1"/>
    </source>
</evidence>